<evidence type="ECO:0000256" key="1">
    <source>
        <dbReference type="ARBA" id="ARBA00004141"/>
    </source>
</evidence>
<organism evidence="11 12">
    <name type="scientific">Williamsia marianensis</name>
    <dbReference type="NCBI Taxonomy" id="85044"/>
    <lineage>
        <taxon>Bacteria</taxon>
        <taxon>Bacillati</taxon>
        <taxon>Actinomycetota</taxon>
        <taxon>Actinomycetes</taxon>
        <taxon>Mycobacteriales</taxon>
        <taxon>Nocardiaceae</taxon>
        <taxon>Williamsia</taxon>
    </lineage>
</organism>
<feature type="transmembrane region" description="Helical" evidence="9">
    <location>
        <begin position="776"/>
        <end position="797"/>
    </location>
</feature>
<keyword evidence="4 9" id="KW-0812">Transmembrane</keyword>
<comment type="caution">
    <text evidence="11">The sequence shown here is derived from an EMBL/GenBank/DDBJ whole genome shotgun (WGS) entry which is preliminary data.</text>
</comment>
<evidence type="ECO:0000256" key="4">
    <source>
        <dbReference type="ARBA" id="ARBA00022692"/>
    </source>
</evidence>
<dbReference type="GO" id="GO:0043190">
    <property type="term" value="C:ATP-binding cassette (ABC) transporter complex"/>
    <property type="evidence" value="ECO:0007669"/>
    <property type="project" value="TreeGrafter"/>
</dbReference>
<dbReference type="SMART" id="SM00382">
    <property type="entry name" value="AAA"/>
    <property type="match status" value="2"/>
</dbReference>
<keyword evidence="3" id="KW-0813">Transport</keyword>
<feature type="transmembrane region" description="Helical" evidence="9">
    <location>
        <begin position="908"/>
        <end position="927"/>
    </location>
</feature>
<name>A0A2G3PFJ6_WILMA</name>
<dbReference type="EMBL" id="PEBD01000013">
    <property type="protein sequence ID" value="PHV64513.1"/>
    <property type="molecule type" value="Genomic_DNA"/>
</dbReference>
<keyword evidence="5" id="KW-0547">Nucleotide-binding</keyword>
<feature type="transmembrane region" description="Helical" evidence="9">
    <location>
        <begin position="108"/>
        <end position="129"/>
    </location>
</feature>
<feature type="transmembrane region" description="Helical" evidence="9">
    <location>
        <begin position="690"/>
        <end position="708"/>
    </location>
</feature>
<dbReference type="InterPro" id="IPR018710">
    <property type="entry name" value="DUF2232"/>
</dbReference>
<evidence type="ECO:0000256" key="5">
    <source>
        <dbReference type="ARBA" id="ARBA00022741"/>
    </source>
</evidence>
<feature type="transmembrane region" description="Helical" evidence="9">
    <location>
        <begin position="739"/>
        <end position="756"/>
    </location>
</feature>
<accession>A0A2G3PFJ6</accession>
<evidence type="ECO:0000259" key="10">
    <source>
        <dbReference type="PROSITE" id="PS50893"/>
    </source>
</evidence>
<feature type="transmembrane region" description="Helical" evidence="9">
    <location>
        <begin position="59"/>
        <end position="77"/>
    </location>
</feature>
<dbReference type="Pfam" id="PF00005">
    <property type="entry name" value="ABC_tran"/>
    <property type="match status" value="2"/>
</dbReference>
<dbReference type="PANTHER" id="PTHR43553:SF24">
    <property type="entry name" value="ENERGY-COUPLING FACTOR TRANSPORTER ATP-BINDING PROTEIN ECFA1"/>
    <property type="match status" value="1"/>
</dbReference>
<reference evidence="11 12" key="1">
    <citation type="submission" date="2017-10" db="EMBL/GenBank/DDBJ databases">
        <title>The draft genome sequence of Williamsia sp. BULT 1.1 isolated from the semi-arid grassland soils from South Africa.</title>
        <authorList>
            <person name="Kabwe M.H."/>
            <person name="Govender N."/>
            <person name="Mutseka Lunga P."/>
            <person name="Vikram S."/>
            <person name="Makhalanyane T.P."/>
        </authorList>
    </citation>
    <scope>NUCLEOTIDE SEQUENCE [LARGE SCALE GENOMIC DNA]</scope>
    <source>
        <strain evidence="11 12">BULT 1.1</strain>
    </source>
</reference>
<dbReference type="CDD" id="cd16914">
    <property type="entry name" value="EcfT"/>
    <property type="match status" value="1"/>
</dbReference>
<dbReference type="InterPro" id="IPR003339">
    <property type="entry name" value="ABC/ECF_trnsptr_transmembrane"/>
</dbReference>
<protein>
    <recommendedName>
        <fullName evidence="10">ABC transporter domain-containing protein</fullName>
    </recommendedName>
</protein>
<evidence type="ECO:0000313" key="11">
    <source>
        <dbReference type="EMBL" id="PHV64513.1"/>
    </source>
</evidence>
<dbReference type="Gene3D" id="3.40.50.300">
    <property type="entry name" value="P-loop containing nucleotide triphosphate hydrolases"/>
    <property type="match status" value="2"/>
</dbReference>
<evidence type="ECO:0000256" key="3">
    <source>
        <dbReference type="ARBA" id="ARBA00022448"/>
    </source>
</evidence>
<keyword evidence="8 9" id="KW-0472">Membrane</keyword>
<gene>
    <name evidence="11" type="ORF">CSW57_23970</name>
</gene>
<sequence length="928" mass="96896">MSARARRRVTAIEIAEAAALADVAAAICVLSRFLPIGGAASLVASVPFAILAGRRRLRVSLLGALTGYIVAFLFGGFSAANLVGSAAIFGTLSGIALRRGWNAPRVTLTALFAIAVPSAAAATGLLALFTDYREFMIKQIDNGWRGTKRLMDNAGFDQFTSVVDPAVNWCLDYWWIAIPASGIAGVTFSALTVFFLHRRPVPPMIARLGTPHTDERRPDAGPVGPLPVRLDNVAVTYPGATEPVIADVSMTLAAGELVAVTGPNGVGKSTLAKVVAGRDPTAGTVSRPGSVGLGRPGGTAVISQRPETQVLGMVVADDLAWGNPGLTETQMEALLDQVGLGGMLYRETGTLSGGQLQRLAIAAALSRHPAVLISDESTAMIDQEGRAAVNGIFRSLADHGATAVLQITHDTDESAVADREIALDSRHSSVSTKLRTTTGAGRAIRGAQVSLIDVGYAHDAGTPWHNQIFSGLNLHFEPGSAVLLTGPNGAGKSTLARVMTGLQQPTSGRVLVDGMPVQNGRQHALLGFQYSRLQIVRSRARADVKDAAGVDDTAANAALLELGLNSAVIGDALVDELSVGQQRRVALAGLLACKPRLLVLDEPLAGLDAPARAAMVAALQRVKASGTTLVVISHDVGELDELVDRTIVVDEGTVDGQPVAPAPPPSSLKSTANLASVVRTLPRDSPARKWWVGTKLVVLAAIALMFALEPTWLSVAVGATIAAGWTVLGRVPRAAVPRLPLWLVGITLFGGFITALGGDEPYVTVGGVEFGLGGAAYWGILICMTIISLYSALLFCWTTPMVEIPAFAQRLVGWAARLGIPAQSAAVSVALALRLCPFLISDFRTLLQTIAQRRSDKEQTARERINGWAACLPIVCSLACQNGRELAAAIEARGGVGSVSRSDRSPRFMDLVVLIVVLGSVGAVVALG</sequence>
<feature type="transmembrane region" description="Helical" evidence="9">
    <location>
        <begin position="173"/>
        <end position="196"/>
    </location>
</feature>
<comment type="subcellular location">
    <subcellularLocation>
        <location evidence="1">Membrane</location>
        <topology evidence="1">Multi-pass membrane protein</topology>
    </subcellularLocation>
</comment>
<feature type="transmembrane region" description="Helical" evidence="9">
    <location>
        <begin position="35"/>
        <end position="52"/>
    </location>
</feature>
<dbReference type="PROSITE" id="PS50893">
    <property type="entry name" value="ABC_TRANSPORTER_2"/>
    <property type="match status" value="2"/>
</dbReference>
<dbReference type="InterPro" id="IPR015856">
    <property type="entry name" value="ABC_transpr_CbiO/EcfA_su"/>
</dbReference>
<dbReference type="Pfam" id="PF02361">
    <property type="entry name" value="CbiQ"/>
    <property type="match status" value="1"/>
</dbReference>
<dbReference type="InterPro" id="IPR017871">
    <property type="entry name" value="ABC_transporter-like_CS"/>
</dbReference>
<dbReference type="AlphaFoldDB" id="A0A2G3PFJ6"/>
<feature type="domain" description="ABC transporter" evidence="10">
    <location>
        <begin position="228"/>
        <end position="451"/>
    </location>
</feature>
<keyword evidence="6" id="KW-0067">ATP-binding</keyword>
<evidence type="ECO:0000313" key="12">
    <source>
        <dbReference type="Proteomes" id="UP000225108"/>
    </source>
</evidence>
<dbReference type="RefSeq" id="WP_099385129.1">
    <property type="nucleotide sequence ID" value="NZ_PEBD01000013.1"/>
</dbReference>
<dbReference type="InterPro" id="IPR003593">
    <property type="entry name" value="AAA+_ATPase"/>
</dbReference>
<evidence type="ECO:0000256" key="8">
    <source>
        <dbReference type="ARBA" id="ARBA00023136"/>
    </source>
</evidence>
<dbReference type="InterPro" id="IPR003439">
    <property type="entry name" value="ABC_transporter-like_ATP-bd"/>
</dbReference>
<proteinExistence type="inferred from homology"/>
<dbReference type="PROSITE" id="PS00211">
    <property type="entry name" value="ABC_TRANSPORTER_1"/>
    <property type="match status" value="2"/>
</dbReference>
<dbReference type="SUPFAM" id="SSF52540">
    <property type="entry name" value="P-loop containing nucleoside triphosphate hydrolases"/>
    <property type="match status" value="2"/>
</dbReference>
<dbReference type="GO" id="GO:0042626">
    <property type="term" value="F:ATPase-coupled transmembrane transporter activity"/>
    <property type="evidence" value="ECO:0007669"/>
    <property type="project" value="TreeGrafter"/>
</dbReference>
<comment type="similarity">
    <text evidence="2">Belongs to the ABC transporter superfamily.</text>
</comment>
<evidence type="ECO:0000256" key="2">
    <source>
        <dbReference type="ARBA" id="ARBA00005417"/>
    </source>
</evidence>
<evidence type="ECO:0000256" key="6">
    <source>
        <dbReference type="ARBA" id="ARBA00022840"/>
    </source>
</evidence>
<dbReference type="InterPro" id="IPR050095">
    <property type="entry name" value="ECF_ABC_transporter_ATP-bd"/>
</dbReference>
<feature type="domain" description="ABC transporter" evidence="10">
    <location>
        <begin position="449"/>
        <end position="676"/>
    </location>
</feature>
<feature type="transmembrane region" description="Helical" evidence="9">
    <location>
        <begin position="714"/>
        <end position="732"/>
    </location>
</feature>
<keyword evidence="7 9" id="KW-1133">Transmembrane helix</keyword>
<dbReference type="GO" id="GO:0016887">
    <property type="term" value="F:ATP hydrolysis activity"/>
    <property type="evidence" value="ECO:0007669"/>
    <property type="project" value="InterPro"/>
</dbReference>
<dbReference type="GO" id="GO:0005524">
    <property type="term" value="F:ATP binding"/>
    <property type="evidence" value="ECO:0007669"/>
    <property type="project" value="UniProtKB-KW"/>
</dbReference>
<dbReference type="Proteomes" id="UP000225108">
    <property type="component" value="Unassembled WGS sequence"/>
</dbReference>
<dbReference type="Pfam" id="PF09991">
    <property type="entry name" value="DUF2232"/>
    <property type="match status" value="1"/>
</dbReference>
<evidence type="ECO:0000256" key="7">
    <source>
        <dbReference type="ARBA" id="ARBA00022989"/>
    </source>
</evidence>
<dbReference type="InterPro" id="IPR027417">
    <property type="entry name" value="P-loop_NTPase"/>
</dbReference>
<dbReference type="CDD" id="cd03225">
    <property type="entry name" value="ABC_cobalt_CbiO_domain1"/>
    <property type="match status" value="2"/>
</dbReference>
<dbReference type="PANTHER" id="PTHR43553">
    <property type="entry name" value="HEAVY METAL TRANSPORTER"/>
    <property type="match status" value="1"/>
</dbReference>
<evidence type="ECO:0000256" key="9">
    <source>
        <dbReference type="SAM" id="Phobius"/>
    </source>
</evidence>